<proteinExistence type="predicted"/>
<dbReference type="InterPro" id="IPR001932">
    <property type="entry name" value="PPM-type_phosphatase-like_dom"/>
</dbReference>
<evidence type="ECO:0000313" key="3">
    <source>
        <dbReference type="EMBL" id="GFO84245.1"/>
    </source>
</evidence>
<accession>A0A916Q7W1</accession>
<dbReference type="Proteomes" id="UP000613208">
    <property type="component" value="Unassembled WGS sequence"/>
</dbReference>
<feature type="compositionally biased region" description="Basic and acidic residues" evidence="1">
    <location>
        <begin position="418"/>
        <end position="440"/>
    </location>
</feature>
<dbReference type="AlphaFoldDB" id="A0A916Q7W1"/>
<evidence type="ECO:0000259" key="2">
    <source>
        <dbReference type="SMART" id="SM00332"/>
    </source>
</evidence>
<evidence type="ECO:0000256" key="1">
    <source>
        <dbReference type="SAM" id="MobiDB-lite"/>
    </source>
</evidence>
<dbReference type="Pfam" id="PF13672">
    <property type="entry name" value="PP2C_2"/>
    <property type="match status" value="1"/>
</dbReference>
<feature type="region of interest" description="Disordered" evidence="1">
    <location>
        <begin position="1"/>
        <end position="21"/>
    </location>
</feature>
<keyword evidence="4" id="KW-1185">Reference proteome</keyword>
<gene>
    <name evidence="3" type="ORF">ANBU17_05920</name>
</gene>
<protein>
    <recommendedName>
        <fullName evidence="2">PPM-type phosphatase domain-containing protein</fullName>
    </recommendedName>
</protein>
<organism evidence="3 4">
    <name type="scientific">Anaerostipes butyraticus</name>
    <dbReference type="NCBI Taxonomy" id="645466"/>
    <lineage>
        <taxon>Bacteria</taxon>
        <taxon>Bacillati</taxon>
        <taxon>Bacillota</taxon>
        <taxon>Clostridia</taxon>
        <taxon>Lachnospirales</taxon>
        <taxon>Lachnospiraceae</taxon>
        <taxon>Anaerostipes</taxon>
    </lineage>
</organism>
<comment type="caution">
    <text evidence="3">The sequence shown here is derived from an EMBL/GenBank/DDBJ whole genome shotgun (WGS) entry which is preliminary data.</text>
</comment>
<reference evidence="3" key="1">
    <citation type="submission" date="2020-06" db="EMBL/GenBank/DDBJ databases">
        <title>Characterization of fructooligosaccharide metabolism and fructooligosaccharide-degrading enzymes in human commensal butyrate producers.</title>
        <authorList>
            <person name="Tanno H."/>
            <person name="Fujii T."/>
            <person name="Hirano K."/>
            <person name="Maeno S."/>
            <person name="Tonozuka T."/>
            <person name="Sakamoto M."/>
            <person name="Ohkuma M."/>
            <person name="Tochio T."/>
            <person name="Endo A."/>
        </authorList>
    </citation>
    <scope>NUCLEOTIDE SEQUENCE</scope>
    <source>
        <strain evidence="3">JCM 17466</strain>
    </source>
</reference>
<dbReference type="SUPFAM" id="SSF81606">
    <property type="entry name" value="PP2C-like"/>
    <property type="match status" value="1"/>
</dbReference>
<feature type="compositionally biased region" description="Basic and acidic residues" evidence="1">
    <location>
        <begin position="1"/>
        <end position="14"/>
    </location>
</feature>
<feature type="region of interest" description="Disordered" evidence="1">
    <location>
        <begin position="413"/>
        <end position="440"/>
    </location>
</feature>
<dbReference type="Gene3D" id="3.60.40.10">
    <property type="entry name" value="PPM-type phosphatase domain"/>
    <property type="match status" value="1"/>
</dbReference>
<feature type="compositionally biased region" description="Basic and acidic residues" evidence="1">
    <location>
        <begin position="356"/>
        <end position="365"/>
    </location>
</feature>
<feature type="domain" description="PPM-type phosphatase" evidence="2">
    <location>
        <begin position="52"/>
        <end position="309"/>
    </location>
</feature>
<dbReference type="InterPro" id="IPR036457">
    <property type="entry name" value="PPM-type-like_dom_sf"/>
</dbReference>
<feature type="region of interest" description="Disordered" evidence="1">
    <location>
        <begin position="339"/>
        <end position="368"/>
    </location>
</feature>
<dbReference type="RefSeq" id="WP_201309990.1">
    <property type="nucleotide sequence ID" value="NZ_BLYI01000010.1"/>
</dbReference>
<name>A0A916Q7W1_9FIRM</name>
<dbReference type="EMBL" id="BLYI01000010">
    <property type="protein sequence ID" value="GFO84245.1"/>
    <property type="molecule type" value="Genomic_DNA"/>
</dbReference>
<evidence type="ECO:0000313" key="4">
    <source>
        <dbReference type="Proteomes" id="UP000613208"/>
    </source>
</evidence>
<sequence length="440" mass="49958">MHENELNEEDKIMEDFSETGNSVNEQISKKNDIKENKKSTESVLPPIILPDPSYAFLHNISILCFSQQGESHIKNNVPCQDRSGFKLINDKIIVAAIADGVGSCALSDYGAEIAVNSSLMFLEEYFNKEMKQKGFKFDDSPRMGQILREMMLYATDCVEKRSMELQQFSYSFQSTLTVAVYDGNTLYFAHAGDDGIVAQNQKGIYAMVTSRHKGEEVSSVYPLQSKNTWQFGKVNDVVAFMMATDGVLDAFVRPAAENNRIYYPFVEAVFYDIQKNEEDVKKNCRDWYEYMASESYRKSVTDDISFVSVVNHEVIQKSVKPNFKRQEWDKQTKKYEKKRKAALYPSDSKTKSQQRISEKLSEKGKSINTEEAAKQAKIAAHKMNDGMKELASASADILLKGVYRATSYLGETMGQISKDLKKRNDQRNSAEKGKNDESND</sequence>
<dbReference type="SMART" id="SM00332">
    <property type="entry name" value="PP2Cc"/>
    <property type="match status" value="1"/>
</dbReference>